<protein>
    <submittedName>
        <fullName evidence="1">Uncharacterized protein</fullName>
    </submittedName>
</protein>
<reference evidence="1" key="1">
    <citation type="submission" date="2023-07" db="EMBL/GenBank/DDBJ databases">
        <authorList>
            <consortium name="CYATHOMIX"/>
        </authorList>
    </citation>
    <scope>NUCLEOTIDE SEQUENCE</scope>
    <source>
        <strain evidence="1">N/A</strain>
    </source>
</reference>
<gene>
    <name evidence="1" type="ORF">CYNAS_LOCUS13968</name>
</gene>
<name>A0AA36M904_CYLNA</name>
<dbReference type="Proteomes" id="UP001176961">
    <property type="component" value="Unassembled WGS sequence"/>
</dbReference>
<organism evidence="1 2">
    <name type="scientific">Cylicocyclus nassatus</name>
    <name type="common">Nematode worm</name>
    <dbReference type="NCBI Taxonomy" id="53992"/>
    <lineage>
        <taxon>Eukaryota</taxon>
        <taxon>Metazoa</taxon>
        <taxon>Ecdysozoa</taxon>
        <taxon>Nematoda</taxon>
        <taxon>Chromadorea</taxon>
        <taxon>Rhabditida</taxon>
        <taxon>Rhabditina</taxon>
        <taxon>Rhabditomorpha</taxon>
        <taxon>Strongyloidea</taxon>
        <taxon>Strongylidae</taxon>
        <taxon>Cylicocyclus</taxon>
    </lineage>
</organism>
<keyword evidence="2" id="KW-1185">Reference proteome</keyword>
<proteinExistence type="predicted"/>
<sequence length="132" mass="15343">MLRIVFFVLVFCLTTAGLDYKEQLWVRNFQHTTYEYALKNFQRLRQRYALILFARGQTTPSPILSMSFVDNSTKQLDNSSYINVAGAFSPPRTIDDDIGLPLNQPANAGKVSFNRYLDPYLMYKSRNTEREQ</sequence>
<evidence type="ECO:0000313" key="1">
    <source>
        <dbReference type="EMBL" id="CAJ0601985.1"/>
    </source>
</evidence>
<dbReference type="AlphaFoldDB" id="A0AA36M904"/>
<dbReference type="EMBL" id="CATQJL010000305">
    <property type="protein sequence ID" value="CAJ0601985.1"/>
    <property type="molecule type" value="Genomic_DNA"/>
</dbReference>
<accession>A0AA36M904</accession>
<comment type="caution">
    <text evidence="1">The sequence shown here is derived from an EMBL/GenBank/DDBJ whole genome shotgun (WGS) entry which is preliminary data.</text>
</comment>
<evidence type="ECO:0000313" key="2">
    <source>
        <dbReference type="Proteomes" id="UP001176961"/>
    </source>
</evidence>